<gene>
    <name evidence="2" type="ORF">Sangu_2394500</name>
</gene>
<dbReference type="EMBL" id="JACGWK010000016">
    <property type="protein sequence ID" value="KAL0310998.1"/>
    <property type="molecule type" value="Genomic_DNA"/>
</dbReference>
<reference evidence="2" key="2">
    <citation type="journal article" date="2024" name="Plant">
        <title>Genomic evolution and insights into agronomic trait innovations of Sesamum species.</title>
        <authorList>
            <person name="Miao H."/>
            <person name="Wang L."/>
            <person name="Qu L."/>
            <person name="Liu H."/>
            <person name="Sun Y."/>
            <person name="Le M."/>
            <person name="Wang Q."/>
            <person name="Wei S."/>
            <person name="Zheng Y."/>
            <person name="Lin W."/>
            <person name="Duan Y."/>
            <person name="Cao H."/>
            <person name="Xiong S."/>
            <person name="Wang X."/>
            <person name="Wei L."/>
            <person name="Li C."/>
            <person name="Ma Q."/>
            <person name="Ju M."/>
            <person name="Zhao R."/>
            <person name="Li G."/>
            <person name="Mu C."/>
            <person name="Tian Q."/>
            <person name="Mei H."/>
            <person name="Zhang T."/>
            <person name="Gao T."/>
            <person name="Zhang H."/>
        </authorList>
    </citation>
    <scope>NUCLEOTIDE SEQUENCE</scope>
    <source>
        <strain evidence="2">G01</strain>
    </source>
</reference>
<dbReference type="PANTHER" id="PTHR43651">
    <property type="entry name" value="1,4-ALPHA-GLUCAN-BRANCHING ENZYME"/>
    <property type="match status" value="1"/>
</dbReference>
<dbReference type="AlphaFoldDB" id="A0AAW2KWR4"/>
<sequence>MISLTHPPQLSTLPINSPLPKRNLTGSSTGARVFLPPNREKSSYICNCSAADHPQSQPRRSQRPRKKKKQQLDADKKDGIDPVGFLAKHGITNKAFAQFIRERYKALKDLKDELFKRHFNLQELASGFEILGMHRNLQHRVDYMEWAPGKES</sequence>
<evidence type="ECO:0000313" key="2">
    <source>
        <dbReference type="EMBL" id="KAL0310998.1"/>
    </source>
</evidence>
<feature type="region of interest" description="Disordered" evidence="1">
    <location>
        <begin position="1"/>
        <end position="36"/>
    </location>
</feature>
<feature type="compositionally biased region" description="Basic residues" evidence="1">
    <location>
        <begin position="60"/>
        <end position="69"/>
    </location>
</feature>
<name>A0AAW2KWR4_9LAMI</name>
<dbReference type="GO" id="GO:0005737">
    <property type="term" value="C:cytoplasm"/>
    <property type="evidence" value="ECO:0007669"/>
    <property type="project" value="TreeGrafter"/>
</dbReference>
<evidence type="ECO:0000256" key="1">
    <source>
        <dbReference type="SAM" id="MobiDB-lite"/>
    </source>
</evidence>
<dbReference type="GO" id="GO:0003844">
    <property type="term" value="F:1,4-alpha-glucan branching enzyme activity"/>
    <property type="evidence" value="ECO:0007669"/>
    <property type="project" value="TreeGrafter"/>
</dbReference>
<feature type="compositionally biased region" description="Polar residues" evidence="1">
    <location>
        <begin position="1"/>
        <end position="15"/>
    </location>
</feature>
<organism evidence="2">
    <name type="scientific">Sesamum angustifolium</name>
    <dbReference type="NCBI Taxonomy" id="2727405"/>
    <lineage>
        <taxon>Eukaryota</taxon>
        <taxon>Viridiplantae</taxon>
        <taxon>Streptophyta</taxon>
        <taxon>Embryophyta</taxon>
        <taxon>Tracheophyta</taxon>
        <taxon>Spermatophyta</taxon>
        <taxon>Magnoliopsida</taxon>
        <taxon>eudicotyledons</taxon>
        <taxon>Gunneridae</taxon>
        <taxon>Pentapetalae</taxon>
        <taxon>asterids</taxon>
        <taxon>lamiids</taxon>
        <taxon>Lamiales</taxon>
        <taxon>Pedaliaceae</taxon>
        <taxon>Sesamum</taxon>
    </lineage>
</organism>
<protein>
    <submittedName>
        <fullName evidence="2">1,4-alpha-glucan-branching enzyme 3, chloroplastic/amyloplastic</fullName>
    </submittedName>
</protein>
<feature type="region of interest" description="Disordered" evidence="1">
    <location>
        <begin position="49"/>
        <end position="80"/>
    </location>
</feature>
<dbReference type="PANTHER" id="PTHR43651:SF4">
    <property type="entry name" value="1,4-ALPHA-GLUCAN-BRANCHING ENZYME 3, CHLOROPLASTIC_AMYLOPLASTIC"/>
    <property type="match status" value="1"/>
</dbReference>
<accession>A0AAW2KWR4</accession>
<comment type="caution">
    <text evidence="2">The sequence shown here is derived from an EMBL/GenBank/DDBJ whole genome shotgun (WGS) entry which is preliminary data.</text>
</comment>
<feature type="compositionally biased region" description="Basic and acidic residues" evidence="1">
    <location>
        <begin position="70"/>
        <end position="80"/>
    </location>
</feature>
<dbReference type="GO" id="GO:0005975">
    <property type="term" value="P:carbohydrate metabolic process"/>
    <property type="evidence" value="ECO:0007669"/>
    <property type="project" value="TreeGrafter"/>
</dbReference>
<reference evidence="2" key="1">
    <citation type="submission" date="2020-06" db="EMBL/GenBank/DDBJ databases">
        <authorList>
            <person name="Li T."/>
            <person name="Hu X."/>
            <person name="Zhang T."/>
            <person name="Song X."/>
            <person name="Zhang H."/>
            <person name="Dai N."/>
            <person name="Sheng W."/>
            <person name="Hou X."/>
            <person name="Wei L."/>
        </authorList>
    </citation>
    <scope>NUCLEOTIDE SEQUENCE</scope>
    <source>
        <strain evidence="2">G01</strain>
        <tissue evidence="2">Leaf</tissue>
    </source>
</reference>
<proteinExistence type="predicted"/>